<reference evidence="2 3" key="1">
    <citation type="submission" date="2017-07" db="EMBL/GenBank/DDBJ databases">
        <authorList>
            <person name="Sun Z.S."/>
            <person name="Albrecht U."/>
            <person name="Echele G."/>
            <person name="Lee C.C."/>
        </authorList>
    </citation>
    <scope>NUCLEOTIDE SEQUENCE [LARGE SCALE GENOMIC DNA]</scope>
    <source>
        <strain evidence="2 3">CGMCC 1.12672</strain>
    </source>
</reference>
<keyword evidence="1" id="KW-1133">Transmembrane helix</keyword>
<evidence type="ECO:0000313" key="3">
    <source>
        <dbReference type="Proteomes" id="UP000219494"/>
    </source>
</evidence>
<accession>A0A285R0U9</accession>
<dbReference type="AlphaFoldDB" id="A0A285R0U9"/>
<proteinExistence type="predicted"/>
<protein>
    <submittedName>
        <fullName evidence="2">Uncharacterized protein</fullName>
    </submittedName>
</protein>
<dbReference type="EMBL" id="OBMI01000003">
    <property type="protein sequence ID" value="SOB87464.1"/>
    <property type="molecule type" value="Genomic_DNA"/>
</dbReference>
<name>A0A285R0U9_9SPHN</name>
<feature type="transmembrane region" description="Helical" evidence="1">
    <location>
        <begin position="12"/>
        <end position="34"/>
    </location>
</feature>
<keyword evidence="3" id="KW-1185">Reference proteome</keyword>
<gene>
    <name evidence="2" type="ORF">SAMN06297144_2596</name>
</gene>
<organism evidence="2 3">
    <name type="scientific">Sphingomonas guangdongensis</name>
    <dbReference type="NCBI Taxonomy" id="1141890"/>
    <lineage>
        <taxon>Bacteria</taxon>
        <taxon>Pseudomonadati</taxon>
        <taxon>Pseudomonadota</taxon>
        <taxon>Alphaproteobacteria</taxon>
        <taxon>Sphingomonadales</taxon>
        <taxon>Sphingomonadaceae</taxon>
        <taxon>Sphingomonas</taxon>
    </lineage>
</organism>
<keyword evidence="1" id="KW-0472">Membrane</keyword>
<dbReference type="RefSeq" id="WP_097064462.1">
    <property type="nucleotide sequence ID" value="NZ_OBMI01000003.1"/>
</dbReference>
<evidence type="ECO:0000313" key="2">
    <source>
        <dbReference type="EMBL" id="SOB87464.1"/>
    </source>
</evidence>
<sequence length="253" mass="27079">MVEETARTRRLAFAAHWTMEVIVVVVGVLVALAVQQWAEQRAARERADAARGRLREEVVGNTTNLIERIAVTPCLTARLRYLSDRLERADQDRGAITGFLAPSASGVRRIYAAPVRIAARDVLTGALNSGDLAVLPAGQVAALGAAYSAFDAFALANREEFALLAALAPLRIGVPGDGARRDALYTTVERLRGLNSVMKAVADDGVKTAAAAGFALTPAERRSMRSDTLLPLRKVYGQCVDVTISSRLPRTGV</sequence>
<keyword evidence="1" id="KW-0812">Transmembrane</keyword>
<dbReference type="Proteomes" id="UP000219494">
    <property type="component" value="Unassembled WGS sequence"/>
</dbReference>
<evidence type="ECO:0000256" key="1">
    <source>
        <dbReference type="SAM" id="Phobius"/>
    </source>
</evidence>